<evidence type="ECO:0000313" key="4">
    <source>
        <dbReference type="Proteomes" id="UP000322634"/>
    </source>
</evidence>
<accession>A0A5D0TS32</accession>
<evidence type="ECO:0000313" key="3">
    <source>
        <dbReference type="EMBL" id="TYC08105.1"/>
    </source>
</evidence>
<organism evidence="3 4">
    <name type="scientific">Actinomadura syzygii</name>
    <dbReference type="NCBI Taxonomy" id="1427538"/>
    <lineage>
        <taxon>Bacteria</taxon>
        <taxon>Bacillati</taxon>
        <taxon>Actinomycetota</taxon>
        <taxon>Actinomycetes</taxon>
        <taxon>Streptosporangiales</taxon>
        <taxon>Thermomonosporaceae</taxon>
        <taxon>Actinomadura</taxon>
    </lineage>
</organism>
<dbReference type="EMBL" id="VSFF01000018">
    <property type="protein sequence ID" value="TYC08105.1"/>
    <property type="molecule type" value="Genomic_DNA"/>
</dbReference>
<keyword evidence="4" id="KW-1185">Reference proteome</keyword>
<evidence type="ECO:0000259" key="2">
    <source>
        <dbReference type="Pfam" id="PF13577"/>
    </source>
</evidence>
<feature type="compositionally biased region" description="Low complexity" evidence="1">
    <location>
        <begin position="1"/>
        <end position="14"/>
    </location>
</feature>
<sequence length="277" mass="30161">MRGGTSRRAGRGASQRVLRLDLPGGLESPARAAVPPDGLGSDDAVRGGGRAPLHRGAAAARHDDAHRAASRRLHDRRRVQASRPSAGRDHHPLEPVDGLTVTAAEDLRLLLDEREITRLVLRYAHGADRGDVDMVESCYHPGAYDDHGFASGTVEEFTARMRRGPSGPGVRHHLIGNVLIEVRDAAAVCESYFLCYMEDLDGAGTVAPAGLFAGRYVDRLERRDGGWRILHRICVLDWSRRSDEAPPAPRADTFGHGRRDDRDPAAAAFRELAASRP</sequence>
<reference evidence="3 4" key="1">
    <citation type="submission" date="2019-08" db="EMBL/GenBank/DDBJ databases">
        <title>Actinomadura sp. nov. CYP1-5 isolated from mountain soil.</title>
        <authorList>
            <person name="Songsumanus A."/>
            <person name="Kuncharoen N."/>
            <person name="Kudo T."/>
            <person name="Yuki M."/>
            <person name="Igarashi Y."/>
            <person name="Tanasupawat S."/>
        </authorList>
    </citation>
    <scope>NUCLEOTIDE SEQUENCE [LARGE SCALE GENOMIC DNA]</scope>
    <source>
        <strain evidence="3 4">GKU157</strain>
    </source>
</reference>
<feature type="compositionally biased region" description="Basic and acidic residues" evidence="1">
    <location>
        <begin position="253"/>
        <end position="262"/>
    </location>
</feature>
<comment type="caution">
    <text evidence="3">The sequence shown here is derived from an EMBL/GenBank/DDBJ whole genome shotgun (WGS) entry which is preliminary data.</text>
</comment>
<dbReference type="InterPro" id="IPR032710">
    <property type="entry name" value="NTF2-like_dom_sf"/>
</dbReference>
<dbReference type="Pfam" id="PF13577">
    <property type="entry name" value="SnoaL_4"/>
    <property type="match status" value="1"/>
</dbReference>
<dbReference type="AlphaFoldDB" id="A0A5D0TS32"/>
<dbReference type="SUPFAM" id="SSF54427">
    <property type="entry name" value="NTF2-like"/>
    <property type="match status" value="1"/>
</dbReference>
<name>A0A5D0TS32_9ACTN</name>
<dbReference type="Gene3D" id="3.10.450.50">
    <property type="match status" value="1"/>
</dbReference>
<dbReference type="InterPro" id="IPR037401">
    <property type="entry name" value="SnoaL-like"/>
</dbReference>
<feature type="compositionally biased region" description="Basic residues" evidence="1">
    <location>
        <begin position="68"/>
        <end position="80"/>
    </location>
</feature>
<feature type="region of interest" description="Disordered" evidence="1">
    <location>
        <begin position="1"/>
        <end position="96"/>
    </location>
</feature>
<proteinExistence type="predicted"/>
<dbReference type="Proteomes" id="UP000322634">
    <property type="component" value="Unassembled WGS sequence"/>
</dbReference>
<dbReference type="OrthoDB" id="1492465at2"/>
<evidence type="ECO:0000256" key="1">
    <source>
        <dbReference type="SAM" id="MobiDB-lite"/>
    </source>
</evidence>
<gene>
    <name evidence="3" type="ORF">FXF65_40285</name>
</gene>
<dbReference type="CDD" id="cd00531">
    <property type="entry name" value="NTF2_like"/>
    <property type="match status" value="1"/>
</dbReference>
<feature type="domain" description="SnoaL-like" evidence="2">
    <location>
        <begin position="110"/>
        <end position="232"/>
    </location>
</feature>
<protein>
    <submittedName>
        <fullName evidence="3">Nuclear transport factor 2 family protein</fullName>
    </submittedName>
</protein>
<feature type="region of interest" description="Disordered" evidence="1">
    <location>
        <begin position="242"/>
        <end position="262"/>
    </location>
</feature>